<evidence type="ECO:0000313" key="7">
    <source>
        <dbReference type="WBParaSite" id="Csp11.Scaffold630.g18107.t1"/>
    </source>
</evidence>
<dbReference type="InterPro" id="IPR045269">
    <property type="entry name" value="Atg1-like"/>
</dbReference>
<keyword evidence="3" id="KW-0418">Kinase</keyword>
<dbReference type="PANTHER" id="PTHR24348:SF22">
    <property type="entry name" value="NON-SPECIFIC SERINE_THREONINE PROTEIN KINASE"/>
    <property type="match status" value="1"/>
</dbReference>
<dbReference type="InterPro" id="IPR011009">
    <property type="entry name" value="Kinase-like_dom_sf"/>
</dbReference>
<dbReference type="GO" id="GO:0005524">
    <property type="term" value="F:ATP binding"/>
    <property type="evidence" value="ECO:0007669"/>
    <property type="project" value="UniProtKB-KW"/>
</dbReference>
<dbReference type="Pfam" id="PF00069">
    <property type="entry name" value="Pkinase"/>
    <property type="match status" value="1"/>
</dbReference>
<protein>
    <submittedName>
        <fullName evidence="7">Protein kinase domain-containing protein</fullName>
    </submittedName>
</protein>
<dbReference type="GO" id="GO:0010506">
    <property type="term" value="P:regulation of autophagy"/>
    <property type="evidence" value="ECO:0007669"/>
    <property type="project" value="InterPro"/>
</dbReference>
<evidence type="ECO:0000256" key="3">
    <source>
        <dbReference type="ARBA" id="ARBA00022777"/>
    </source>
</evidence>
<dbReference type="GO" id="GO:0004674">
    <property type="term" value="F:protein serine/threonine kinase activity"/>
    <property type="evidence" value="ECO:0007669"/>
    <property type="project" value="InterPro"/>
</dbReference>
<dbReference type="GO" id="GO:0005829">
    <property type="term" value="C:cytosol"/>
    <property type="evidence" value="ECO:0007669"/>
    <property type="project" value="TreeGrafter"/>
</dbReference>
<sequence>MSDDESVMIIEDEEVVQPLPIISQKYRLIRELNRGAYGVVYLGIDITLNPPREIAVKAFDKNIQEFHSSAELEHHTLGVFNGHQGIVKLLDKVETPSLYCIVLERELIDLRKLAEQTKRNALTNRVILKVGYDVLNSLDYIHSKEYVHRDIKPANIMISSNLTANFQVKIIDLGLMFSLRGVTDFDREDLFFSNCHYSSGRMTSGRAAIPHDDAVMWYYSLLRLSGPMPFDQSSIASSLRDRLAFETDFNRFKINPCLLPVAEALMRRVGIYPDYQALRTALDTTVPDYRPSDSKTRLQVHVSADGSVQVE</sequence>
<dbReference type="GO" id="GO:0005776">
    <property type="term" value="C:autophagosome"/>
    <property type="evidence" value="ECO:0007669"/>
    <property type="project" value="TreeGrafter"/>
</dbReference>
<evidence type="ECO:0000256" key="4">
    <source>
        <dbReference type="ARBA" id="ARBA00022840"/>
    </source>
</evidence>
<dbReference type="SMART" id="SM00220">
    <property type="entry name" value="S_TKc"/>
    <property type="match status" value="1"/>
</dbReference>
<proteinExistence type="predicted"/>
<feature type="domain" description="Protein kinase" evidence="5">
    <location>
        <begin position="26"/>
        <end position="304"/>
    </location>
</feature>
<dbReference type="SUPFAM" id="SSF56112">
    <property type="entry name" value="Protein kinase-like (PK-like)"/>
    <property type="match status" value="1"/>
</dbReference>
<dbReference type="AlphaFoldDB" id="A0A1I7UPQ2"/>
<reference evidence="7" key="1">
    <citation type="submission" date="2016-11" db="UniProtKB">
        <authorList>
            <consortium name="WormBaseParasite"/>
        </authorList>
    </citation>
    <scope>IDENTIFICATION</scope>
</reference>
<dbReference type="STRING" id="1561998.A0A1I7UPQ2"/>
<keyword evidence="6" id="KW-1185">Reference proteome</keyword>
<dbReference type="InterPro" id="IPR008271">
    <property type="entry name" value="Ser/Thr_kinase_AS"/>
</dbReference>
<evidence type="ECO:0000256" key="2">
    <source>
        <dbReference type="ARBA" id="ARBA00022741"/>
    </source>
</evidence>
<dbReference type="Gene3D" id="3.30.200.20">
    <property type="entry name" value="Phosphorylase Kinase, domain 1"/>
    <property type="match status" value="1"/>
</dbReference>
<keyword evidence="1" id="KW-0808">Transferase</keyword>
<dbReference type="Proteomes" id="UP000095282">
    <property type="component" value="Unplaced"/>
</dbReference>
<dbReference type="WBParaSite" id="Csp11.Scaffold630.g18107.t1">
    <property type="protein sequence ID" value="Csp11.Scaffold630.g18107.t1"/>
    <property type="gene ID" value="Csp11.Scaffold630.g18107"/>
</dbReference>
<dbReference type="InterPro" id="IPR000719">
    <property type="entry name" value="Prot_kinase_dom"/>
</dbReference>
<evidence type="ECO:0000313" key="6">
    <source>
        <dbReference type="Proteomes" id="UP000095282"/>
    </source>
</evidence>
<dbReference type="eggNOG" id="KOG1164">
    <property type="taxonomic scope" value="Eukaryota"/>
</dbReference>
<dbReference type="PROSITE" id="PS50011">
    <property type="entry name" value="PROTEIN_KINASE_DOM"/>
    <property type="match status" value="1"/>
</dbReference>
<organism evidence="6 7">
    <name type="scientific">Caenorhabditis tropicalis</name>
    <dbReference type="NCBI Taxonomy" id="1561998"/>
    <lineage>
        <taxon>Eukaryota</taxon>
        <taxon>Metazoa</taxon>
        <taxon>Ecdysozoa</taxon>
        <taxon>Nematoda</taxon>
        <taxon>Chromadorea</taxon>
        <taxon>Rhabditida</taxon>
        <taxon>Rhabditina</taxon>
        <taxon>Rhabditomorpha</taxon>
        <taxon>Rhabditoidea</taxon>
        <taxon>Rhabditidae</taxon>
        <taxon>Peloderinae</taxon>
        <taxon>Caenorhabditis</taxon>
    </lineage>
</organism>
<name>A0A1I7UPQ2_9PELO</name>
<accession>A0A1I7UPQ2</accession>
<dbReference type="CDD" id="cd00180">
    <property type="entry name" value="PKc"/>
    <property type="match status" value="1"/>
</dbReference>
<dbReference type="Gene3D" id="1.10.510.10">
    <property type="entry name" value="Transferase(Phosphotransferase) domain 1"/>
    <property type="match status" value="1"/>
</dbReference>
<keyword evidence="4" id="KW-0067">ATP-binding</keyword>
<evidence type="ECO:0000256" key="1">
    <source>
        <dbReference type="ARBA" id="ARBA00022679"/>
    </source>
</evidence>
<keyword evidence="2" id="KW-0547">Nucleotide-binding</keyword>
<dbReference type="GO" id="GO:0000407">
    <property type="term" value="C:phagophore assembly site"/>
    <property type="evidence" value="ECO:0007669"/>
    <property type="project" value="TreeGrafter"/>
</dbReference>
<dbReference type="GO" id="GO:0016020">
    <property type="term" value="C:membrane"/>
    <property type="evidence" value="ECO:0007669"/>
    <property type="project" value="TreeGrafter"/>
</dbReference>
<evidence type="ECO:0000259" key="5">
    <source>
        <dbReference type="PROSITE" id="PS50011"/>
    </source>
</evidence>
<dbReference type="PROSITE" id="PS00108">
    <property type="entry name" value="PROTEIN_KINASE_ST"/>
    <property type="match status" value="1"/>
</dbReference>
<dbReference type="PANTHER" id="PTHR24348">
    <property type="entry name" value="SERINE/THREONINE-PROTEIN KINASE UNC-51-RELATED"/>
    <property type="match status" value="1"/>
</dbReference>
<dbReference type="GO" id="GO:0000045">
    <property type="term" value="P:autophagosome assembly"/>
    <property type="evidence" value="ECO:0007669"/>
    <property type="project" value="TreeGrafter"/>
</dbReference>